<protein>
    <recommendedName>
        <fullName evidence="7">NAD(P)(+)--arginine ADP-ribosyltransferase</fullName>
        <ecNumber evidence="7">2.4.2.31</ecNumber>
    </recommendedName>
    <alternativeName>
        <fullName evidence="7">Mono(ADP-ribosyl)transferase</fullName>
    </alternativeName>
</protein>
<dbReference type="InterPro" id="IPR002110">
    <property type="entry name" value="Ankyrin_rpt"/>
</dbReference>
<evidence type="ECO:0000256" key="2">
    <source>
        <dbReference type="ARBA" id="ARBA00022676"/>
    </source>
</evidence>
<evidence type="ECO:0000256" key="6">
    <source>
        <dbReference type="PROSITE-ProRule" id="PRU00023"/>
    </source>
</evidence>
<evidence type="ECO:0000313" key="8">
    <source>
        <dbReference type="EMBL" id="CAF1563081.1"/>
    </source>
</evidence>
<dbReference type="PROSITE" id="PS50297">
    <property type="entry name" value="ANK_REP_REGION"/>
    <property type="match status" value="1"/>
</dbReference>
<dbReference type="SUPFAM" id="SSF56399">
    <property type="entry name" value="ADP-ribosylation"/>
    <property type="match status" value="1"/>
</dbReference>
<dbReference type="AlphaFoldDB" id="A0A815XXK4"/>
<dbReference type="Proteomes" id="UP000663829">
    <property type="component" value="Unassembled WGS sequence"/>
</dbReference>
<dbReference type="SMART" id="SM00248">
    <property type="entry name" value="ANK"/>
    <property type="match status" value="1"/>
</dbReference>
<dbReference type="GO" id="GO:0106274">
    <property type="term" value="F:NAD+-protein-arginine ADP-ribosyltransferase activity"/>
    <property type="evidence" value="ECO:0007669"/>
    <property type="project" value="UniProtKB-EC"/>
</dbReference>
<accession>A0A815XXK4</accession>
<dbReference type="EC" id="2.4.2.31" evidence="7"/>
<keyword evidence="7" id="KW-0521">NADP</keyword>
<dbReference type="GO" id="GO:0016779">
    <property type="term" value="F:nucleotidyltransferase activity"/>
    <property type="evidence" value="ECO:0007669"/>
    <property type="project" value="UniProtKB-KW"/>
</dbReference>
<feature type="non-terminal residue" evidence="8">
    <location>
        <position position="1"/>
    </location>
</feature>
<dbReference type="Proteomes" id="UP000681722">
    <property type="component" value="Unassembled WGS sequence"/>
</dbReference>
<evidence type="ECO:0000256" key="5">
    <source>
        <dbReference type="ARBA" id="ARBA00047597"/>
    </source>
</evidence>
<keyword evidence="2 7" id="KW-0328">Glycosyltransferase</keyword>
<evidence type="ECO:0000256" key="1">
    <source>
        <dbReference type="ARBA" id="ARBA00009558"/>
    </source>
</evidence>
<dbReference type="Pfam" id="PF01129">
    <property type="entry name" value="ART"/>
    <property type="match status" value="1"/>
</dbReference>
<dbReference type="InterPro" id="IPR036770">
    <property type="entry name" value="Ankyrin_rpt-contain_sf"/>
</dbReference>
<evidence type="ECO:0000313" key="10">
    <source>
        <dbReference type="Proteomes" id="UP000663829"/>
    </source>
</evidence>
<keyword evidence="10" id="KW-1185">Reference proteome</keyword>
<sequence length="353" mass="40839">DINRFELTRHGRSTALHAACFFGHIEIVQLLLKYKADRTLRNAFDFTPYDEAGRREIKFLLRNPFSTADGASSHNRFVPETCDIEWLSVGDEVIKKARKYRGKLKTLSFNLPYGIDSIIHDYLESDELRNSAGIDEVKQLFRLTAKEDDPRHVIRAYTLETAFYTRFNEEVKFIYSVVTRTSKEVLNVELNVFTTLFQRFWTTYGRIAGIIAQHPKLNSYTYIAECYRGMKMTDVDIFKYTVGQRVMNRSFLSASTNEQIALDFALKTTANGNASNSVRKYSTICRYRIINYRTALFIGQLSQYPYEREVLIAPYTVFEVVRNNGKIFEGTNVHGIEMELRECELGNSGCHVM</sequence>
<dbReference type="SUPFAM" id="SSF48403">
    <property type="entry name" value="Ankyrin repeat"/>
    <property type="match status" value="1"/>
</dbReference>
<organism evidence="8 10">
    <name type="scientific">Didymodactylos carnosus</name>
    <dbReference type="NCBI Taxonomy" id="1234261"/>
    <lineage>
        <taxon>Eukaryota</taxon>
        <taxon>Metazoa</taxon>
        <taxon>Spiralia</taxon>
        <taxon>Gnathifera</taxon>
        <taxon>Rotifera</taxon>
        <taxon>Eurotatoria</taxon>
        <taxon>Bdelloidea</taxon>
        <taxon>Philodinida</taxon>
        <taxon>Philodinidae</taxon>
        <taxon>Didymodactylos</taxon>
    </lineage>
</organism>
<keyword evidence="3 7" id="KW-0808">Transferase</keyword>
<reference evidence="8" key="1">
    <citation type="submission" date="2021-02" db="EMBL/GenBank/DDBJ databases">
        <authorList>
            <person name="Nowell W R."/>
        </authorList>
    </citation>
    <scope>NUCLEOTIDE SEQUENCE</scope>
</reference>
<evidence type="ECO:0000256" key="3">
    <source>
        <dbReference type="ARBA" id="ARBA00022679"/>
    </source>
</evidence>
<dbReference type="EMBL" id="CAJNOQ010028630">
    <property type="protein sequence ID" value="CAF1563081.1"/>
    <property type="molecule type" value="Genomic_DNA"/>
</dbReference>
<gene>
    <name evidence="8" type="ORF">GPM918_LOCUS39892</name>
    <name evidence="9" type="ORF">SRO942_LOCUS40800</name>
</gene>
<comment type="similarity">
    <text evidence="1 7">Belongs to the Arg-specific ADP-ribosyltransferase family.</text>
</comment>
<evidence type="ECO:0000256" key="7">
    <source>
        <dbReference type="RuleBase" id="RU361228"/>
    </source>
</evidence>
<feature type="repeat" description="ANK" evidence="6">
    <location>
        <begin position="11"/>
        <end position="43"/>
    </location>
</feature>
<name>A0A815XXK4_9BILA</name>
<dbReference type="InterPro" id="IPR000768">
    <property type="entry name" value="ART"/>
</dbReference>
<keyword evidence="4" id="KW-0548">Nucleotidyltransferase</keyword>
<dbReference type="Pfam" id="PF00023">
    <property type="entry name" value="Ank"/>
    <property type="match status" value="1"/>
</dbReference>
<keyword evidence="6" id="KW-0040">ANK repeat</keyword>
<dbReference type="OrthoDB" id="539213at2759"/>
<dbReference type="EMBL" id="CAJOBC010094395">
    <property type="protein sequence ID" value="CAF4424740.1"/>
    <property type="molecule type" value="Genomic_DNA"/>
</dbReference>
<dbReference type="PROSITE" id="PS50088">
    <property type="entry name" value="ANK_REPEAT"/>
    <property type="match status" value="1"/>
</dbReference>
<comment type="caution">
    <text evidence="8">The sequence shown here is derived from an EMBL/GenBank/DDBJ whole genome shotgun (WGS) entry which is preliminary data.</text>
</comment>
<evidence type="ECO:0000256" key="4">
    <source>
        <dbReference type="ARBA" id="ARBA00022695"/>
    </source>
</evidence>
<proteinExistence type="inferred from homology"/>
<dbReference type="Gene3D" id="3.90.176.10">
    <property type="entry name" value="Toxin ADP-ribosyltransferase, Chain A, domain 1"/>
    <property type="match status" value="1"/>
</dbReference>
<dbReference type="Gene3D" id="1.25.40.20">
    <property type="entry name" value="Ankyrin repeat-containing domain"/>
    <property type="match status" value="1"/>
</dbReference>
<comment type="catalytic activity">
    <reaction evidence="5 7">
        <text>L-arginyl-[protein] + NAD(+) = N(omega)-(ADP-D-ribosyl)-L-arginyl-[protein] + nicotinamide + H(+)</text>
        <dbReference type="Rhea" id="RHEA:19149"/>
        <dbReference type="Rhea" id="RHEA-COMP:10532"/>
        <dbReference type="Rhea" id="RHEA-COMP:15087"/>
        <dbReference type="ChEBI" id="CHEBI:15378"/>
        <dbReference type="ChEBI" id="CHEBI:17154"/>
        <dbReference type="ChEBI" id="CHEBI:29965"/>
        <dbReference type="ChEBI" id="CHEBI:57540"/>
        <dbReference type="ChEBI" id="CHEBI:142554"/>
        <dbReference type="EC" id="2.4.2.31"/>
    </reaction>
</comment>
<evidence type="ECO:0000313" key="9">
    <source>
        <dbReference type="EMBL" id="CAF4424740.1"/>
    </source>
</evidence>
<keyword evidence="7" id="KW-0520">NAD</keyword>